<reference evidence="11" key="1">
    <citation type="thesis" date="2021" institute="BYU ScholarsArchive" country="Provo, UT, USA">
        <title>Applications of and Algorithms for Genome Assembly and Genomic Analyses with an Emphasis on Marine Teleosts.</title>
        <authorList>
            <person name="Pickett B.D."/>
        </authorList>
    </citation>
    <scope>NUCLEOTIDE SEQUENCE</scope>
    <source>
        <strain evidence="11">HI-2016</strain>
    </source>
</reference>
<protein>
    <recommendedName>
        <fullName evidence="4">Centrosomal protein kizuna</fullName>
    </recommendedName>
    <alternativeName>
        <fullName evidence="9">Polo-like kinase 1 substrate 1</fullName>
    </alternativeName>
</protein>
<keyword evidence="7" id="KW-0966">Cell projection</keyword>
<accession>A0A8T2N6Y6</accession>
<keyword evidence="5" id="KW-0963">Cytoplasm</keyword>
<dbReference type="PANTHER" id="PTHR16299:SF2">
    <property type="entry name" value="CENTROSOMAL PROTEIN KIZUNA"/>
    <property type="match status" value="1"/>
</dbReference>
<comment type="caution">
    <text evidence="11">The sequence shown here is derived from an EMBL/GenBank/DDBJ whole genome shotgun (WGS) entry which is preliminary data.</text>
</comment>
<organism evidence="11 12">
    <name type="scientific">Albula glossodonta</name>
    <name type="common">roundjaw bonefish</name>
    <dbReference type="NCBI Taxonomy" id="121402"/>
    <lineage>
        <taxon>Eukaryota</taxon>
        <taxon>Metazoa</taxon>
        <taxon>Chordata</taxon>
        <taxon>Craniata</taxon>
        <taxon>Vertebrata</taxon>
        <taxon>Euteleostomi</taxon>
        <taxon>Actinopterygii</taxon>
        <taxon>Neopterygii</taxon>
        <taxon>Teleostei</taxon>
        <taxon>Albuliformes</taxon>
        <taxon>Albulidae</taxon>
        <taxon>Albula</taxon>
    </lineage>
</organism>
<feature type="compositionally biased region" description="Polar residues" evidence="10">
    <location>
        <begin position="318"/>
        <end position="330"/>
    </location>
</feature>
<dbReference type="OrthoDB" id="8015657at2759"/>
<evidence type="ECO:0000256" key="6">
    <source>
        <dbReference type="ARBA" id="ARBA00023212"/>
    </source>
</evidence>
<keyword evidence="12" id="KW-1185">Reference proteome</keyword>
<evidence type="ECO:0000256" key="2">
    <source>
        <dbReference type="ARBA" id="ARBA00004300"/>
    </source>
</evidence>
<dbReference type="GO" id="GO:0007051">
    <property type="term" value="P:spindle organization"/>
    <property type="evidence" value="ECO:0007669"/>
    <property type="project" value="InterPro"/>
</dbReference>
<dbReference type="PANTHER" id="PTHR16299">
    <property type="entry name" value="CENTROSOMAL PROTEIN KIZUNA"/>
    <property type="match status" value="1"/>
</dbReference>
<name>A0A8T2N6Y6_9TELE</name>
<dbReference type="AlphaFoldDB" id="A0A8T2N6Y6"/>
<comment type="similarity">
    <text evidence="3">Belongs to the kizuna family.</text>
</comment>
<evidence type="ECO:0000256" key="10">
    <source>
        <dbReference type="SAM" id="MobiDB-lite"/>
    </source>
</evidence>
<comment type="subcellular location">
    <subcellularLocation>
        <location evidence="1">Cytoplasm</location>
        <location evidence="1">Cytoskeleton</location>
        <location evidence="1">Cilium basal body</location>
    </subcellularLocation>
    <subcellularLocation>
        <location evidence="2">Cytoplasm</location>
        <location evidence="2">Cytoskeleton</location>
        <location evidence="2">Microtubule organizing center</location>
        <location evidence="2">Centrosome</location>
    </subcellularLocation>
</comment>
<gene>
    <name evidence="11" type="ORF">JZ751_002472</name>
</gene>
<feature type="region of interest" description="Disordered" evidence="10">
    <location>
        <begin position="298"/>
        <end position="393"/>
    </location>
</feature>
<evidence type="ECO:0000256" key="7">
    <source>
        <dbReference type="ARBA" id="ARBA00023273"/>
    </source>
</evidence>
<evidence type="ECO:0000256" key="8">
    <source>
        <dbReference type="ARBA" id="ARBA00024919"/>
    </source>
</evidence>
<comment type="function">
    <text evidence="8">Centrosomal protein required for establishing a robust mitotic centrosome architecture that can endure the forces that converge on the centrosomes during spindle formation. Required for stabilizing the expanded pericentriolar material around the centriole.</text>
</comment>
<evidence type="ECO:0000313" key="11">
    <source>
        <dbReference type="EMBL" id="KAG9336125.1"/>
    </source>
</evidence>
<evidence type="ECO:0000256" key="3">
    <source>
        <dbReference type="ARBA" id="ARBA00010767"/>
    </source>
</evidence>
<feature type="compositionally biased region" description="Low complexity" evidence="10">
    <location>
        <begin position="337"/>
        <end position="348"/>
    </location>
</feature>
<dbReference type="EMBL" id="JAFBMS010000102">
    <property type="protein sequence ID" value="KAG9336125.1"/>
    <property type="molecule type" value="Genomic_DNA"/>
</dbReference>
<dbReference type="Proteomes" id="UP000824540">
    <property type="component" value="Unassembled WGS sequence"/>
</dbReference>
<keyword evidence="6" id="KW-0206">Cytoskeleton</keyword>
<evidence type="ECO:0000256" key="5">
    <source>
        <dbReference type="ARBA" id="ARBA00022490"/>
    </source>
</evidence>
<dbReference type="InterPro" id="IPR026742">
    <property type="entry name" value="Centrosomal_kizuma"/>
</dbReference>
<evidence type="ECO:0000256" key="9">
    <source>
        <dbReference type="ARBA" id="ARBA00031153"/>
    </source>
</evidence>
<proteinExistence type="inferred from homology"/>
<evidence type="ECO:0000256" key="4">
    <source>
        <dbReference type="ARBA" id="ARBA00013872"/>
    </source>
</evidence>
<evidence type="ECO:0000313" key="12">
    <source>
        <dbReference type="Proteomes" id="UP000824540"/>
    </source>
</evidence>
<sequence>MCIKKTNQGRSAGCAAYWTQDSGLLIVQLKYKIRIYRPPSSPLAMAVSDKEYFEKIGKLHENLRESEKKRFELERELFAFCKSDQRGSQIKNAKLRCYLKEICEREKRAKTRNLELLRHMERIELHMQALCLNHSALLQKQEKVSQGPTASSSSSRLAKGLYHPATIFMGRQTSTVLPMESQDTRVTSVHQTVTKLENHYLCSAEGPESGALNDCRLSMKGTNTPPHLLGDVSADGDFPACRKTSEGDAGNMGGIGLASSFAAMAIGPHRGLTPLSACENSKASKGEVAPVTGLVHEGVRPLPSENDPGGVSDGVVEDSQSCSLPSSSMEKSIDPTLSSDSELPLSLSNETDQAGLPKDTSHPRTHGMSTGEPRGPADRGDMATGPGHCSANESEEPVASEECVVGKPQHGHALLPSEAAVQSCCNRKADLKDEDLEACGAAALHQLQTLSRSTSKGCLLPRETISAYQAAGEGGGLNRSCLCADGAKLWECWLKHAVMLQERAIFTADGIAQLFAPLLVEKGAFYVDEAKEVLRALLEEAAGGTFSDDSDESSGGLPSLLLDDGEIKAARPIGRRDTSAHEKQARKKALRKVFLLEVKRQRAARHPGVLLHRLFSSHSTG</sequence>
<dbReference type="GO" id="GO:0005813">
    <property type="term" value="C:centrosome"/>
    <property type="evidence" value="ECO:0007669"/>
    <property type="project" value="UniProtKB-SubCell"/>
</dbReference>
<evidence type="ECO:0000256" key="1">
    <source>
        <dbReference type="ARBA" id="ARBA00004120"/>
    </source>
</evidence>